<proteinExistence type="inferred from homology"/>
<dbReference type="Gene3D" id="1.10.287.950">
    <property type="entry name" value="Methyl-accepting chemotaxis protein"/>
    <property type="match status" value="1"/>
</dbReference>
<dbReference type="InterPro" id="IPR004089">
    <property type="entry name" value="MCPsignal_dom"/>
</dbReference>
<dbReference type="Pfam" id="PF00672">
    <property type="entry name" value="HAMP"/>
    <property type="match status" value="1"/>
</dbReference>
<feature type="domain" description="HAMP" evidence="6">
    <location>
        <begin position="325"/>
        <end position="378"/>
    </location>
</feature>
<dbReference type="GO" id="GO:0007165">
    <property type="term" value="P:signal transduction"/>
    <property type="evidence" value="ECO:0007669"/>
    <property type="project" value="UniProtKB-KW"/>
</dbReference>
<dbReference type="GO" id="GO:0016020">
    <property type="term" value="C:membrane"/>
    <property type="evidence" value="ECO:0007669"/>
    <property type="project" value="InterPro"/>
</dbReference>
<dbReference type="SUPFAM" id="SSF58104">
    <property type="entry name" value="Methyl-accepting chemotaxis protein (MCP) signaling domain"/>
    <property type="match status" value="1"/>
</dbReference>
<keyword evidence="1 3" id="KW-0807">Transducer</keyword>
<evidence type="ECO:0000256" key="3">
    <source>
        <dbReference type="PROSITE-ProRule" id="PRU00284"/>
    </source>
</evidence>
<dbReference type="SMART" id="SM00283">
    <property type="entry name" value="MA"/>
    <property type="match status" value="1"/>
</dbReference>
<protein>
    <submittedName>
        <fullName evidence="7">Methyl-accepting chemotaxis sensory transducer with Pas/Pac sensor</fullName>
    </submittedName>
</protein>
<evidence type="ECO:0000256" key="4">
    <source>
        <dbReference type="SAM" id="Phobius"/>
    </source>
</evidence>
<evidence type="ECO:0000256" key="2">
    <source>
        <dbReference type="ARBA" id="ARBA00029447"/>
    </source>
</evidence>
<reference evidence="7" key="1">
    <citation type="journal article" date="2015" name="PeerJ">
        <title>First genomic representation of candidate bacterial phylum KSB3 points to enhanced environmental sensing as a trigger of wastewater bulking.</title>
        <authorList>
            <person name="Sekiguchi Y."/>
            <person name="Ohashi A."/>
            <person name="Parks D.H."/>
            <person name="Yamauchi T."/>
            <person name="Tyson G.W."/>
            <person name="Hugenholtz P."/>
        </authorList>
    </citation>
    <scope>NUCLEOTIDE SEQUENCE [LARGE SCALE GENOMIC DNA]</scope>
</reference>
<dbReference type="EMBL" id="DF820459">
    <property type="protein sequence ID" value="GAK52941.1"/>
    <property type="molecule type" value="Genomic_DNA"/>
</dbReference>
<dbReference type="Pfam" id="PF00015">
    <property type="entry name" value="MCPsignal"/>
    <property type="match status" value="1"/>
</dbReference>
<dbReference type="Proteomes" id="UP000030700">
    <property type="component" value="Unassembled WGS sequence"/>
</dbReference>
<feature type="transmembrane region" description="Helical" evidence="4">
    <location>
        <begin position="16"/>
        <end position="38"/>
    </location>
</feature>
<comment type="similarity">
    <text evidence="2">Belongs to the methyl-accepting chemotaxis (MCP) protein family.</text>
</comment>
<evidence type="ECO:0000256" key="1">
    <source>
        <dbReference type="ARBA" id="ARBA00023224"/>
    </source>
</evidence>
<dbReference type="Gene3D" id="6.10.340.10">
    <property type="match status" value="1"/>
</dbReference>
<dbReference type="AlphaFoldDB" id="A0A0S6W040"/>
<dbReference type="InterPro" id="IPR003660">
    <property type="entry name" value="HAMP_dom"/>
</dbReference>
<evidence type="ECO:0000259" key="6">
    <source>
        <dbReference type="PROSITE" id="PS50885"/>
    </source>
</evidence>
<accession>A0A0S6W040</accession>
<dbReference type="STRING" id="1499966.U14_04200"/>
<evidence type="ECO:0000313" key="8">
    <source>
        <dbReference type="Proteomes" id="UP000030700"/>
    </source>
</evidence>
<dbReference type="PANTHER" id="PTHR32089:SF112">
    <property type="entry name" value="LYSOZYME-LIKE PROTEIN-RELATED"/>
    <property type="match status" value="1"/>
</dbReference>
<keyword evidence="8" id="KW-1185">Reference proteome</keyword>
<dbReference type="PROSITE" id="PS50111">
    <property type="entry name" value="CHEMOTAXIS_TRANSDUC_2"/>
    <property type="match status" value="1"/>
</dbReference>
<keyword evidence="4" id="KW-0812">Transmembrane</keyword>
<organism evidence="7">
    <name type="scientific">Candidatus Moduliflexus flocculans</name>
    <dbReference type="NCBI Taxonomy" id="1499966"/>
    <lineage>
        <taxon>Bacteria</taxon>
        <taxon>Candidatus Moduliflexota</taxon>
        <taxon>Candidatus Moduliflexia</taxon>
        <taxon>Candidatus Moduliflexales</taxon>
        <taxon>Candidatus Moduliflexaceae</taxon>
    </lineage>
</organism>
<dbReference type="PROSITE" id="PS50885">
    <property type="entry name" value="HAMP"/>
    <property type="match status" value="1"/>
</dbReference>
<sequence length="718" mass="79639">MQQQRKTVRWGISAKLFLFNLFVMMVVGGILIIMLLSFQRIEGSFSLLLDHKVSDIIENAHSSQELTAVFTDLVTALFYEQGEEEAEQFRTLKEQIDALALQSDSTSVQIGLADFTQELTELIKQSADLKRIPEELTTLENDVVFNFEVLEDIIQEQLEMAEKQQDHSLFLHLKELQAMPIGYRNAFLQIMMQVNNLRQHLLSQDDLQAILQSIDYLLLRFQTLRSTVNKISEQGGQLNSTLTQYQEKIRRFYDAQIAFQTQLETVNEKKRAVLQALDADDANITASVKTIQADMHKEIYSSKRMVASLVGVIVIALMLTTYFAMRMVKPIVKLAQAASQIAVGDLNIRLDARHAHDEIGQLISEFTNMTRYMQEMAAVAASIAQGNLQQEIAPRIEADVLGQAFAHMTQYLQNVAHVAIRFGNGDLRQEIVPRTDQDVMGHAFSQMRTIRQTMREIVSGAAQIRQAAEHLQNISANMAAGAEQTSQQVQIVSSNSHDISQNITTISSAIEEFAANAHEISKTVDNVTQIIAQAVSATSEANEKIAKLETNSQEIGEIVKMIAAITRQTNLLALNARIEAARVGEAGKGFAVVAHEVKELAQEIAVSADDITRRIETIQCNTQDAIIAVTRGAQIIQEIHKFANAIDIAVEEQSHTANEIARNITNAAHGSSEITHAISEVASTAQSASNHASNVNEAATAFSHLAEELRSHVEKFSI</sequence>
<dbReference type="SMART" id="SM00304">
    <property type="entry name" value="HAMP"/>
    <property type="match status" value="2"/>
</dbReference>
<gene>
    <name evidence="7" type="ORF">U14_04200</name>
</gene>
<name>A0A0S6W040_9BACT</name>
<keyword evidence="4" id="KW-1133">Transmembrane helix</keyword>
<evidence type="ECO:0000259" key="5">
    <source>
        <dbReference type="PROSITE" id="PS50111"/>
    </source>
</evidence>
<dbReference type="CDD" id="cd06225">
    <property type="entry name" value="HAMP"/>
    <property type="match status" value="1"/>
</dbReference>
<dbReference type="HOGENOM" id="CLU_020059_0_0_0"/>
<keyword evidence="4" id="KW-0472">Membrane</keyword>
<dbReference type="PANTHER" id="PTHR32089">
    <property type="entry name" value="METHYL-ACCEPTING CHEMOTAXIS PROTEIN MCPB"/>
    <property type="match status" value="1"/>
</dbReference>
<evidence type="ECO:0000313" key="7">
    <source>
        <dbReference type="EMBL" id="GAK52941.1"/>
    </source>
</evidence>
<feature type="domain" description="Methyl-accepting transducer" evidence="5">
    <location>
        <begin position="453"/>
        <end position="696"/>
    </location>
</feature>